<dbReference type="PANTHER" id="PTHR30266:SF2">
    <property type="entry name" value="LARGE-CONDUCTANCE MECHANOSENSITIVE CHANNEL"/>
    <property type="match status" value="1"/>
</dbReference>
<feature type="transmembrane region" description="Helical" evidence="11">
    <location>
        <begin position="142"/>
        <end position="160"/>
    </location>
</feature>
<dbReference type="InterPro" id="IPR019823">
    <property type="entry name" value="Mechanosensitive_channel_CS"/>
</dbReference>
<comment type="caution">
    <text evidence="12">The sequence shown here is derived from an EMBL/GenBank/DDBJ whole genome shotgun (WGS) entry which is preliminary data.</text>
</comment>
<evidence type="ECO:0000256" key="3">
    <source>
        <dbReference type="ARBA" id="ARBA00022448"/>
    </source>
</evidence>
<feature type="transmembrane region" description="Helical" evidence="11">
    <location>
        <begin position="65"/>
        <end position="86"/>
    </location>
</feature>
<evidence type="ECO:0000256" key="8">
    <source>
        <dbReference type="ARBA" id="ARBA00023136"/>
    </source>
</evidence>
<evidence type="ECO:0000313" key="13">
    <source>
        <dbReference type="Proteomes" id="UP000749646"/>
    </source>
</evidence>
<keyword evidence="5 11" id="KW-0812">Transmembrane</keyword>
<keyword evidence="6 11" id="KW-1133">Transmembrane helix</keyword>
<evidence type="ECO:0000256" key="6">
    <source>
        <dbReference type="ARBA" id="ARBA00022989"/>
    </source>
</evidence>
<dbReference type="AlphaFoldDB" id="A0A9P6J6U7"/>
<accession>A0A9P6J6U7</accession>
<dbReference type="NCBIfam" id="TIGR00220">
    <property type="entry name" value="mscL"/>
    <property type="match status" value="1"/>
</dbReference>
<evidence type="ECO:0000256" key="11">
    <source>
        <dbReference type="SAM" id="Phobius"/>
    </source>
</evidence>
<evidence type="ECO:0000256" key="9">
    <source>
        <dbReference type="ARBA" id="ARBA00023303"/>
    </source>
</evidence>
<keyword evidence="8 11" id="KW-0472">Membrane</keyword>
<dbReference type="PROSITE" id="PS01327">
    <property type="entry name" value="MSCL"/>
    <property type="match status" value="1"/>
</dbReference>
<keyword evidence="13" id="KW-1185">Reference proteome</keyword>
<evidence type="ECO:0000256" key="10">
    <source>
        <dbReference type="SAM" id="MobiDB-lite"/>
    </source>
</evidence>
<feature type="region of interest" description="Disordered" evidence="10">
    <location>
        <begin position="1"/>
        <end position="24"/>
    </location>
</feature>
<sequence>MSNSNRDYAGDDDPSKAQRRSRTVVKGDISAVENGISNASNDAVKKVPGVPFFSDYRKFMDRGNVIDLAVAVIIGAAFTAIITSLVNDIITPVIAMGSGKSLEENFIVLNGNQNNTGAVSQLPVTRLQAKNAGMLTWNWGNFVQTVINFFIISVCIFIIIKVYQMTRNMKDEEVTEKKCDYCSKSIPLSSIRCPKCTTWLDWKRYGEIKCQERQAEEETAAAAGESLFVNIPIN</sequence>
<dbReference type="Proteomes" id="UP000749646">
    <property type="component" value="Unassembled WGS sequence"/>
</dbReference>
<evidence type="ECO:0000256" key="7">
    <source>
        <dbReference type="ARBA" id="ARBA00023065"/>
    </source>
</evidence>
<keyword evidence="9" id="KW-0407">Ion channel</keyword>
<dbReference type="InterPro" id="IPR037673">
    <property type="entry name" value="MSC/AndL"/>
</dbReference>
<dbReference type="GO" id="GO:0008381">
    <property type="term" value="F:mechanosensitive monoatomic ion channel activity"/>
    <property type="evidence" value="ECO:0007669"/>
    <property type="project" value="InterPro"/>
</dbReference>
<evidence type="ECO:0000256" key="4">
    <source>
        <dbReference type="ARBA" id="ARBA00022475"/>
    </source>
</evidence>
<evidence type="ECO:0000256" key="1">
    <source>
        <dbReference type="ARBA" id="ARBA00004651"/>
    </source>
</evidence>
<dbReference type="InterPro" id="IPR036019">
    <property type="entry name" value="MscL_channel"/>
</dbReference>
<dbReference type="InterPro" id="IPR001185">
    <property type="entry name" value="MS_channel"/>
</dbReference>
<evidence type="ECO:0000256" key="2">
    <source>
        <dbReference type="ARBA" id="ARBA00007254"/>
    </source>
</evidence>
<dbReference type="Gene3D" id="1.10.1200.120">
    <property type="entry name" value="Large-conductance mechanosensitive channel, MscL, domain 1"/>
    <property type="match status" value="1"/>
</dbReference>
<evidence type="ECO:0008006" key="14">
    <source>
        <dbReference type="Google" id="ProtNLM"/>
    </source>
</evidence>
<evidence type="ECO:0000313" key="12">
    <source>
        <dbReference type="EMBL" id="KAF9963891.1"/>
    </source>
</evidence>
<dbReference type="PANTHER" id="PTHR30266">
    <property type="entry name" value="MECHANOSENSITIVE CHANNEL MSCL"/>
    <property type="match status" value="1"/>
</dbReference>
<comment type="similarity">
    <text evidence="2">Belongs to the MscL family.</text>
</comment>
<dbReference type="GO" id="GO:0005886">
    <property type="term" value="C:plasma membrane"/>
    <property type="evidence" value="ECO:0007669"/>
    <property type="project" value="UniProtKB-SubCell"/>
</dbReference>
<protein>
    <recommendedName>
        <fullName evidence="14">Large-conductance mechanosensitive channel</fullName>
    </recommendedName>
</protein>
<dbReference type="SUPFAM" id="SSF81330">
    <property type="entry name" value="Gated mechanosensitive channel"/>
    <property type="match status" value="1"/>
</dbReference>
<dbReference type="Pfam" id="PF01741">
    <property type="entry name" value="MscL"/>
    <property type="match status" value="1"/>
</dbReference>
<dbReference type="OrthoDB" id="10010920at2759"/>
<proteinExistence type="inferred from homology"/>
<gene>
    <name evidence="12" type="ORF">BGZ65_007588</name>
</gene>
<dbReference type="HAMAP" id="MF_00115">
    <property type="entry name" value="MscL"/>
    <property type="match status" value="1"/>
</dbReference>
<reference evidence="12" key="1">
    <citation type="journal article" date="2020" name="Fungal Divers.">
        <title>Resolving the Mortierellaceae phylogeny through synthesis of multi-gene phylogenetics and phylogenomics.</title>
        <authorList>
            <person name="Vandepol N."/>
            <person name="Liber J."/>
            <person name="Desiro A."/>
            <person name="Na H."/>
            <person name="Kennedy M."/>
            <person name="Barry K."/>
            <person name="Grigoriev I.V."/>
            <person name="Miller A.N."/>
            <person name="O'Donnell K."/>
            <person name="Stajich J.E."/>
            <person name="Bonito G."/>
        </authorList>
    </citation>
    <scope>NUCLEOTIDE SEQUENCE</scope>
    <source>
        <strain evidence="12">MES-2147</strain>
    </source>
</reference>
<comment type="subcellular location">
    <subcellularLocation>
        <location evidence="1">Cell membrane</location>
        <topology evidence="1">Multi-pass membrane protein</topology>
    </subcellularLocation>
</comment>
<name>A0A9P6J6U7_9FUNG</name>
<evidence type="ECO:0000256" key="5">
    <source>
        <dbReference type="ARBA" id="ARBA00022692"/>
    </source>
</evidence>
<keyword evidence="7" id="KW-0406">Ion transport</keyword>
<keyword evidence="3" id="KW-0813">Transport</keyword>
<keyword evidence="4" id="KW-1003">Cell membrane</keyword>
<dbReference type="EMBL" id="JAAAHW010006250">
    <property type="protein sequence ID" value="KAF9963891.1"/>
    <property type="molecule type" value="Genomic_DNA"/>
</dbReference>
<organism evidence="12 13">
    <name type="scientific">Modicella reniformis</name>
    <dbReference type="NCBI Taxonomy" id="1440133"/>
    <lineage>
        <taxon>Eukaryota</taxon>
        <taxon>Fungi</taxon>
        <taxon>Fungi incertae sedis</taxon>
        <taxon>Mucoromycota</taxon>
        <taxon>Mortierellomycotina</taxon>
        <taxon>Mortierellomycetes</taxon>
        <taxon>Mortierellales</taxon>
        <taxon>Mortierellaceae</taxon>
        <taxon>Modicella</taxon>
    </lineage>
</organism>